<dbReference type="GO" id="GO:0070274">
    <property type="term" value="C:RES complex"/>
    <property type="evidence" value="ECO:0007669"/>
    <property type="project" value="TreeGrafter"/>
</dbReference>
<gene>
    <name evidence="4" type="ORF">EDS130_LOCUS19140</name>
    <name evidence="5" type="ORF">XAT740_LOCUS25503</name>
</gene>
<reference evidence="5" key="1">
    <citation type="submission" date="2021-02" db="EMBL/GenBank/DDBJ databases">
        <authorList>
            <person name="Nowell W R."/>
        </authorList>
    </citation>
    <scope>NUCLEOTIDE SEQUENCE</scope>
</reference>
<feature type="compositionally biased region" description="Basic and acidic residues" evidence="3">
    <location>
        <begin position="310"/>
        <end position="324"/>
    </location>
</feature>
<dbReference type="EMBL" id="CAJNOR010002024">
    <property type="protein sequence ID" value="CAF1236401.1"/>
    <property type="molecule type" value="Genomic_DNA"/>
</dbReference>
<evidence type="ECO:0000256" key="3">
    <source>
        <dbReference type="SAM" id="MobiDB-lite"/>
    </source>
</evidence>
<accession>A0A814YYB3</accession>
<feature type="compositionally biased region" description="Basic and acidic residues" evidence="3">
    <location>
        <begin position="219"/>
        <end position="270"/>
    </location>
</feature>
<dbReference type="InterPro" id="IPR051112">
    <property type="entry name" value="CWC26_splicing_factor"/>
</dbReference>
<evidence type="ECO:0000313" key="4">
    <source>
        <dbReference type="EMBL" id="CAF1084346.1"/>
    </source>
</evidence>
<protein>
    <recommendedName>
        <fullName evidence="2">BUD13 homolog</fullName>
    </recommendedName>
</protein>
<feature type="compositionally biased region" description="Basic and acidic residues" evidence="3">
    <location>
        <begin position="1"/>
        <end position="11"/>
    </location>
</feature>
<name>A0A814YYB3_ADIRI</name>
<feature type="compositionally biased region" description="Basic residues" evidence="3">
    <location>
        <begin position="206"/>
        <end position="218"/>
    </location>
</feature>
<dbReference type="EMBL" id="CAJNOJ010000091">
    <property type="protein sequence ID" value="CAF1084346.1"/>
    <property type="molecule type" value="Genomic_DNA"/>
</dbReference>
<keyword evidence="6" id="KW-1185">Reference proteome</keyword>
<dbReference type="PANTHER" id="PTHR31809">
    <property type="entry name" value="BUD13 HOMOLOG"/>
    <property type="match status" value="1"/>
</dbReference>
<feature type="compositionally biased region" description="Basic residues" evidence="3">
    <location>
        <begin position="19"/>
        <end position="30"/>
    </location>
</feature>
<evidence type="ECO:0000256" key="1">
    <source>
        <dbReference type="ARBA" id="ARBA00011069"/>
    </source>
</evidence>
<evidence type="ECO:0000313" key="5">
    <source>
        <dbReference type="EMBL" id="CAF1236401.1"/>
    </source>
</evidence>
<feature type="compositionally biased region" description="Basic and acidic residues" evidence="3">
    <location>
        <begin position="75"/>
        <end position="93"/>
    </location>
</feature>
<dbReference type="Pfam" id="PF09736">
    <property type="entry name" value="Bud13"/>
    <property type="match status" value="1"/>
</dbReference>
<dbReference type="GO" id="GO:0003723">
    <property type="term" value="F:RNA binding"/>
    <property type="evidence" value="ECO:0007669"/>
    <property type="project" value="TreeGrafter"/>
</dbReference>
<feature type="region of interest" description="Disordered" evidence="3">
    <location>
        <begin position="72"/>
        <end position="337"/>
    </location>
</feature>
<evidence type="ECO:0000313" key="6">
    <source>
        <dbReference type="Proteomes" id="UP000663828"/>
    </source>
</evidence>
<feature type="compositionally biased region" description="Basic and acidic residues" evidence="3">
    <location>
        <begin position="134"/>
        <end position="145"/>
    </location>
</feature>
<proteinExistence type="inferred from homology"/>
<feature type="compositionally biased region" description="Basic and acidic residues" evidence="3">
    <location>
        <begin position="281"/>
        <end position="292"/>
    </location>
</feature>
<dbReference type="Proteomes" id="UP000663852">
    <property type="component" value="Unassembled WGS sequence"/>
</dbReference>
<feature type="region of interest" description="Disordered" evidence="3">
    <location>
        <begin position="350"/>
        <end position="413"/>
    </location>
</feature>
<comment type="caution">
    <text evidence="5">The sequence shown here is derived from an EMBL/GenBank/DDBJ whole genome shotgun (WGS) entry which is preliminary data.</text>
</comment>
<dbReference type="AlphaFoldDB" id="A0A814YYB3"/>
<feature type="region of interest" description="Disordered" evidence="3">
    <location>
        <begin position="1"/>
        <end position="34"/>
    </location>
</feature>
<dbReference type="PANTHER" id="PTHR31809:SF0">
    <property type="entry name" value="BUD13 HOMOLOG"/>
    <property type="match status" value="1"/>
</dbReference>
<dbReference type="GO" id="GO:0000398">
    <property type="term" value="P:mRNA splicing, via spliceosome"/>
    <property type="evidence" value="ECO:0007669"/>
    <property type="project" value="TreeGrafter"/>
</dbReference>
<dbReference type="OrthoDB" id="6022at2759"/>
<sequence>MSQLAERKGFKIESTLSEKKKKSKDKKSKPKVADQVKIIDDDAYVPWNAAHEPAAKLAEEEPDLVDDAPVVVGIVDERPPSLQEKERFKDMKRWKTSAFDEVPEPGSIGPQPKPQKSSSASRRKHKSSDDSDPELDRDSSKKNVDPDLSPPRRKTQQKNDDEDDPSPPRRRRNQQSDDDPSPPRRRNLSPPPKKERKDNDDDPSPPRRRNPSPPRRKQKHDDDPSPPRKRDSSPPRRKNRFDNDPSPPRKRDSSPPRRKNRFDGDSSPPRRRDRSSPPQQRNDRHSRHESPPSHRRVKQESPPLPSQPAKSERRRLAEHKEQVSERYAQWGRGLAQVRQTEDAVKDYLEQADKPLARYRDDESLDKLLKDREREDDPMLKYLTKKGPDTNDRSTGGNAAPPKPRYRGPDPQKNRFDIWPGYRWDGVDRSNGYEKKLFESIANRHAKAQEAYLWSVEDM</sequence>
<feature type="compositionally biased region" description="Basic and acidic residues" evidence="3">
    <location>
        <begin position="350"/>
        <end position="378"/>
    </location>
</feature>
<dbReference type="Proteomes" id="UP000663828">
    <property type="component" value="Unassembled WGS sequence"/>
</dbReference>
<dbReference type="GO" id="GO:0005684">
    <property type="term" value="C:U2-type spliceosomal complex"/>
    <property type="evidence" value="ECO:0007669"/>
    <property type="project" value="TreeGrafter"/>
</dbReference>
<evidence type="ECO:0000256" key="2">
    <source>
        <dbReference type="ARBA" id="ARBA00014454"/>
    </source>
</evidence>
<dbReference type="InterPro" id="IPR018609">
    <property type="entry name" value="Bud13"/>
</dbReference>
<organism evidence="5 6">
    <name type="scientific">Adineta ricciae</name>
    <name type="common">Rotifer</name>
    <dbReference type="NCBI Taxonomy" id="249248"/>
    <lineage>
        <taxon>Eukaryota</taxon>
        <taxon>Metazoa</taxon>
        <taxon>Spiralia</taxon>
        <taxon>Gnathifera</taxon>
        <taxon>Rotifera</taxon>
        <taxon>Eurotatoria</taxon>
        <taxon>Bdelloidea</taxon>
        <taxon>Adinetida</taxon>
        <taxon>Adinetidae</taxon>
        <taxon>Adineta</taxon>
    </lineage>
</organism>
<comment type="similarity">
    <text evidence="1">Belongs to the CWC26 family.</text>
</comment>